<dbReference type="AlphaFoldDB" id="A0A5B7DJ35"/>
<proteinExistence type="predicted"/>
<evidence type="ECO:0000256" key="1">
    <source>
        <dbReference type="SAM" id="MobiDB-lite"/>
    </source>
</evidence>
<evidence type="ECO:0000313" key="3">
    <source>
        <dbReference type="Proteomes" id="UP000324222"/>
    </source>
</evidence>
<reference evidence="2 3" key="1">
    <citation type="submission" date="2019-05" db="EMBL/GenBank/DDBJ databases">
        <title>Another draft genome of Portunus trituberculatus and its Hox gene families provides insights of decapod evolution.</title>
        <authorList>
            <person name="Jeong J.-H."/>
            <person name="Song I."/>
            <person name="Kim S."/>
            <person name="Choi T."/>
            <person name="Kim D."/>
            <person name="Ryu S."/>
            <person name="Kim W."/>
        </authorList>
    </citation>
    <scope>NUCLEOTIDE SEQUENCE [LARGE SCALE GENOMIC DNA]</scope>
    <source>
        <tissue evidence="2">Muscle</tissue>
    </source>
</reference>
<organism evidence="2 3">
    <name type="scientific">Portunus trituberculatus</name>
    <name type="common">Swimming crab</name>
    <name type="synonym">Neptunus trituberculatus</name>
    <dbReference type="NCBI Taxonomy" id="210409"/>
    <lineage>
        <taxon>Eukaryota</taxon>
        <taxon>Metazoa</taxon>
        <taxon>Ecdysozoa</taxon>
        <taxon>Arthropoda</taxon>
        <taxon>Crustacea</taxon>
        <taxon>Multicrustacea</taxon>
        <taxon>Malacostraca</taxon>
        <taxon>Eumalacostraca</taxon>
        <taxon>Eucarida</taxon>
        <taxon>Decapoda</taxon>
        <taxon>Pleocyemata</taxon>
        <taxon>Brachyura</taxon>
        <taxon>Eubrachyura</taxon>
        <taxon>Portunoidea</taxon>
        <taxon>Portunidae</taxon>
        <taxon>Portuninae</taxon>
        <taxon>Portunus</taxon>
    </lineage>
</organism>
<dbReference type="Proteomes" id="UP000324222">
    <property type="component" value="Unassembled WGS sequence"/>
</dbReference>
<feature type="region of interest" description="Disordered" evidence="1">
    <location>
        <begin position="38"/>
        <end position="78"/>
    </location>
</feature>
<protein>
    <submittedName>
        <fullName evidence="2">Uncharacterized protein</fullName>
    </submittedName>
</protein>
<gene>
    <name evidence="2" type="ORF">E2C01_014174</name>
</gene>
<sequence>MFLLQKHSIDPIGSLYRDGVRCLRTTSSRFDSRVHGAAAHTSPWHGVTSTTSVTFQLQQQDSGKKCPPGKQKGRKTNS</sequence>
<dbReference type="EMBL" id="VSRR010000951">
    <property type="protein sequence ID" value="MPC21197.1"/>
    <property type="molecule type" value="Genomic_DNA"/>
</dbReference>
<keyword evidence="3" id="KW-1185">Reference proteome</keyword>
<evidence type="ECO:0000313" key="2">
    <source>
        <dbReference type="EMBL" id="MPC21197.1"/>
    </source>
</evidence>
<name>A0A5B7DJ35_PORTR</name>
<comment type="caution">
    <text evidence="2">The sequence shown here is derived from an EMBL/GenBank/DDBJ whole genome shotgun (WGS) entry which is preliminary data.</text>
</comment>
<accession>A0A5B7DJ35</accession>
<feature type="compositionally biased region" description="Polar residues" evidence="1">
    <location>
        <begin position="47"/>
        <end position="61"/>
    </location>
</feature>